<dbReference type="InterPro" id="IPR039886">
    <property type="entry name" value="BTBD10/KCTD20"/>
</dbReference>
<sequence>MESARRTVLIKPRVIIKSTTPHQCGGKPSGSGSTGSTPSTSPVHSRLRRNSSSSSKSSSAASSAPLTPALKQSSFAKDLLGSCPRNQRSMSLGGSVHEQLLAMQQHHSQSPPQTCELSRASNGDHIILLVENTRFIVDPSVLTSKPDTMLGRMFQVRIRASAGEALDLVRPNDRDEYEVADGISACCFRAILDYYHSGIMRIPRSVSVAELREACDYLMVPFSATTVKTQDLRGLLHEISNGGAREQFNVFLEEILLPQLVMSAENGDRECHIVVLQDDDVVDWDEEYPPQMGEDTSSVVYSTSLCKFFRYAENRDVAKEVLKERELKKIRLGMEGYPTHKEKVKRRSNNRAEVIYNYVQRPFVHCSWEKEEARSRHVDFACPIVKSKSNPSLASAASDPLPQPAPLQVNVEAAAAAHQAPVHPPANPNAIGFEPNNGNHLNAHRAGGAHPMRSPPVQLPPNYDNNAEEDRE</sequence>
<feature type="region of interest" description="Disordered" evidence="3">
    <location>
        <begin position="1"/>
        <end position="66"/>
    </location>
</feature>
<proteinExistence type="predicted"/>
<dbReference type="SMART" id="SM00225">
    <property type="entry name" value="BTB"/>
    <property type="match status" value="1"/>
</dbReference>
<dbReference type="InterPro" id="IPR011333">
    <property type="entry name" value="SKP1/BTB/POZ_sf"/>
</dbReference>
<dbReference type="InterPro" id="IPR039885">
    <property type="entry name" value="BTBD10/KCTD20_BTB/POZ"/>
</dbReference>
<evidence type="ECO:0000256" key="1">
    <source>
        <dbReference type="ARBA" id="ARBA00004496"/>
    </source>
</evidence>
<dbReference type="Pfam" id="PF16017">
    <property type="entry name" value="BTB_3"/>
    <property type="match status" value="1"/>
</dbReference>
<dbReference type="PANTHER" id="PTHR21637">
    <property type="entry name" value="BTB/POZ DOMAIN-CONTAINING PROTEIN 10-RELATED"/>
    <property type="match status" value="1"/>
</dbReference>
<keyword evidence="5" id="KW-1185">Reference proteome</keyword>
<feature type="region of interest" description="Disordered" evidence="3">
    <location>
        <begin position="414"/>
        <end position="472"/>
    </location>
</feature>
<dbReference type="AlphaFoldDB" id="A0A7E4W6G8"/>
<dbReference type="SUPFAM" id="SSF54695">
    <property type="entry name" value="POZ domain"/>
    <property type="match status" value="1"/>
</dbReference>
<name>A0A7E4W6G8_PANRE</name>
<protein>
    <submittedName>
        <fullName evidence="6">BTB domain-containing protein</fullName>
    </submittedName>
</protein>
<organism evidence="5 6">
    <name type="scientific">Panagrellus redivivus</name>
    <name type="common">Microworm</name>
    <dbReference type="NCBI Taxonomy" id="6233"/>
    <lineage>
        <taxon>Eukaryota</taxon>
        <taxon>Metazoa</taxon>
        <taxon>Ecdysozoa</taxon>
        <taxon>Nematoda</taxon>
        <taxon>Chromadorea</taxon>
        <taxon>Rhabditida</taxon>
        <taxon>Tylenchina</taxon>
        <taxon>Panagrolaimomorpha</taxon>
        <taxon>Panagrolaimoidea</taxon>
        <taxon>Panagrolaimidae</taxon>
        <taxon>Panagrellus</taxon>
    </lineage>
</organism>
<evidence type="ECO:0000256" key="2">
    <source>
        <dbReference type="ARBA" id="ARBA00022490"/>
    </source>
</evidence>
<keyword evidence="2" id="KW-0963">Cytoplasm</keyword>
<reference evidence="5" key="1">
    <citation type="journal article" date="2013" name="Genetics">
        <title>The draft genome and transcriptome of Panagrellus redivivus are shaped by the harsh demands of a free-living lifestyle.</title>
        <authorList>
            <person name="Srinivasan J."/>
            <person name="Dillman A.R."/>
            <person name="Macchietto M.G."/>
            <person name="Heikkinen L."/>
            <person name="Lakso M."/>
            <person name="Fracchia K.M."/>
            <person name="Antoshechkin I."/>
            <person name="Mortazavi A."/>
            <person name="Wong G."/>
            <person name="Sternberg P.W."/>
        </authorList>
    </citation>
    <scope>NUCLEOTIDE SEQUENCE [LARGE SCALE GENOMIC DNA]</scope>
    <source>
        <strain evidence="5">MT8872</strain>
    </source>
</reference>
<dbReference type="WBParaSite" id="Pan_g6665.t1">
    <property type="protein sequence ID" value="Pan_g6665.t1"/>
    <property type="gene ID" value="Pan_g6665"/>
</dbReference>
<dbReference type="GO" id="GO:0042327">
    <property type="term" value="P:positive regulation of phosphorylation"/>
    <property type="evidence" value="ECO:0007669"/>
    <property type="project" value="TreeGrafter"/>
</dbReference>
<feature type="domain" description="BTB" evidence="4">
    <location>
        <begin position="124"/>
        <end position="235"/>
    </location>
</feature>
<dbReference type="InterPro" id="IPR000210">
    <property type="entry name" value="BTB/POZ_dom"/>
</dbReference>
<evidence type="ECO:0000313" key="5">
    <source>
        <dbReference type="Proteomes" id="UP000492821"/>
    </source>
</evidence>
<dbReference type="Proteomes" id="UP000492821">
    <property type="component" value="Unassembled WGS sequence"/>
</dbReference>
<dbReference type="Gene3D" id="3.30.710.10">
    <property type="entry name" value="Potassium Channel Kv1.1, Chain A"/>
    <property type="match status" value="1"/>
</dbReference>
<dbReference type="CDD" id="cd18318">
    <property type="entry name" value="BTB_POZ_KCTD20-like"/>
    <property type="match status" value="1"/>
</dbReference>
<dbReference type="GO" id="GO:0005737">
    <property type="term" value="C:cytoplasm"/>
    <property type="evidence" value="ECO:0007669"/>
    <property type="project" value="UniProtKB-SubCell"/>
</dbReference>
<evidence type="ECO:0000313" key="6">
    <source>
        <dbReference type="WBParaSite" id="Pan_g6665.t1"/>
    </source>
</evidence>
<accession>A0A7E4W6G8</accession>
<evidence type="ECO:0000256" key="3">
    <source>
        <dbReference type="SAM" id="MobiDB-lite"/>
    </source>
</evidence>
<reference evidence="6" key="2">
    <citation type="submission" date="2020-10" db="UniProtKB">
        <authorList>
            <consortium name="WormBaseParasite"/>
        </authorList>
    </citation>
    <scope>IDENTIFICATION</scope>
</reference>
<dbReference type="PANTHER" id="PTHR21637:SF0">
    <property type="entry name" value="AT10158P"/>
    <property type="match status" value="1"/>
</dbReference>
<comment type="subcellular location">
    <subcellularLocation>
        <location evidence="1">Cytoplasm</location>
    </subcellularLocation>
</comment>
<evidence type="ECO:0000259" key="4">
    <source>
        <dbReference type="SMART" id="SM00225"/>
    </source>
</evidence>
<feature type="compositionally biased region" description="Low complexity" evidence="3">
    <location>
        <begin position="51"/>
        <end position="64"/>
    </location>
</feature>